<feature type="transmembrane region" description="Helical" evidence="2">
    <location>
        <begin position="98"/>
        <end position="118"/>
    </location>
</feature>
<dbReference type="STRING" id="4081.A0A3Q7I8T6"/>
<dbReference type="FunCoup" id="A0A3Q7I8T6">
    <property type="interactions" value="63"/>
</dbReference>
<reference evidence="3" key="2">
    <citation type="submission" date="2019-01" db="UniProtKB">
        <authorList>
            <consortium name="EnsemblPlants"/>
        </authorList>
    </citation>
    <scope>IDENTIFICATION</scope>
    <source>
        <strain evidence="3">cv. Heinz 1706</strain>
    </source>
</reference>
<dbReference type="AlphaFoldDB" id="A0A3Q7I8T6"/>
<organism evidence="3">
    <name type="scientific">Solanum lycopersicum</name>
    <name type="common">Tomato</name>
    <name type="synonym">Lycopersicon esculentum</name>
    <dbReference type="NCBI Taxonomy" id="4081"/>
    <lineage>
        <taxon>Eukaryota</taxon>
        <taxon>Viridiplantae</taxon>
        <taxon>Streptophyta</taxon>
        <taxon>Embryophyta</taxon>
        <taxon>Tracheophyta</taxon>
        <taxon>Spermatophyta</taxon>
        <taxon>Magnoliopsida</taxon>
        <taxon>eudicotyledons</taxon>
        <taxon>Gunneridae</taxon>
        <taxon>Pentapetalae</taxon>
        <taxon>asterids</taxon>
        <taxon>lamiids</taxon>
        <taxon>Solanales</taxon>
        <taxon>Solanaceae</taxon>
        <taxon>Solanoideae</taxon>
        <taxon>Solaneae</taxon>
        <taxon>Solanum</taxon>
        <taxon>Solanum subgen. Lycopersicon</taxon>
    </lineage>
</organism>
<dbReference type="GO" id="GO:0005509">
    <property type="term" value="F:calcium ion binding"/>
    <property type="evidence" value="ECO:0000318"/>
    <property type="project" value="GO_Central"/>
</dbReference>
<reference evidence="3" key="1">
    <citation type="journal article" date="2012" name="Nature">
        <title>The tomato genome sequence provides insights into fleshy fruit evolution.</title>
        <authorList>
            <consortium name="Tomato Genome Consortium"/>
        </authorList>
    </citation>
    <scope>NUCLEOTIDE SEQUENCE [LARGE SCALE GENOMIC DNA]</scope>
    <source>
        <strain evidence="3">cv. Heinz 1706</strain>
    </source>
</reference>
<evidence type="ECO:0000313" key="3">
    <source>
        <dbReference type="EnsemblPlants" id="Solyc09g090590.3.1"/>
    </source>
</evidence>
<evidence type="ECO:0000313" key="4">
    <source>
        <dbReference type="Proteomes" id="UP000004994"/>
    </source>
</evidence>
<evidence type="ECO:0008006" key="5">
    <source>
        <dbReference type="Google" id="ProtNLM"/>
    </source>
</evidence>
<dbReference type="InParanoid" id="A0A3Q7I8T6"/>
<dbReference type="PANTHER" id="PTHR31495:SF49">
    <property type="entry name" value="PEROXYGENASE-LIKE"/>
    <property type="match status" value="1"/>
</dbReference>
<proteinExistence type="inferred from homology"/>
<dbReference type="PaxDb" id="4081-Solyc09g090590.2.1"/>
<dbReference type="GO" id="GO:0004497">
    <property type="term" value="F:monooxygenase activity"/>
    <property type="evidence" value="ECO:0000318"/>
    <property type="project" value="GO_Central"/>
</dbReference>
<keyword evidence="2" id="KW-0472">Membrane</keyword>
<dbReference type="Pfam" id="PF05042">
    <property type="entry name" value="Caleosin"/>
    <property type="match status" value="1"/>
</dbReference>
<dbReference type="Proteomes" id="UP000004994">
    <property type="component" value="Chromosome 9"/>
</dbReference>
<sequence>MAETTITGGMDQRNSALTTEATLAPITIQHKVRTDLETSIPKPYMARGLVAPDMDHPNGTSGHSHNGMSVLQQHAAFFDQDDNGIVYPWETYSGLRQIGFNVIVSFIVAIMINSVLSYPTIPGWFPSPLLPIYIHNIHKGKHGSDSGTYDREGRQVNIRMNRFELLVFLPVHFENIFSKYARTVPDKLSFGELWNMTQANRDTYDFLGWIASKLEWGLLYLLARDEDGFLSKEAIRRCFDGSLFDYCKAQMGGDYAKQE</sequence>
<dbReference type="Gramene" id="Solyc09g090590.3.1">
    <property type="protein sequence ID" value="Solyc09g090590.3.1"/>
    <property type="gene ID" value="Solyc09g090590.3"/>
</dbReference>
<name>A0A3Q7I8T6_SOLLC</name>
<evidence type="ECO:0000256" key="1">
    <source>
        <dbReference type="ARBA" id="ARBA00006765"/>
    </source>
</evidence>
<comment type="similarity">
    <text evidence="1">Belongs to the caleosin family.</text>
</comment>
<protein>
    <recommendedName>
        <fullName evidence="5">Caleosin</fullName>
    </recommendedName>
</protein>
<dbReference type="PANTHER" id="PTHR31495">
    <property type="entry name" value="PEROXYGENASE 3-RELATED"/>
    <property type="match status" value="1"/>
</dbReference>
<accession>A0A3Q7I8T6</accession>
<dbReference type="EnsemblPlants" id="Solyc09g090590.3.1">
    <property type="protein sequence ID" value="Solyc09g090590.3.1"/>
    <property type="gene ID" value="Solyc09g090590.3"/>
</dbReference>
<evidence type="ECO:0000256" key="2">
    <source>
        <dbReference type="SAM" id="Phobius"/>
    </source>
</evidence>
<keyword evidence="4" id="KW-1185">Reference proteome</keyword>
<dbReference type="InterPro" id="IPR007736">
    <property type="entry name" value="Caleosin-related"/>
</dbReference>
<dbReference type="OMA" id="IHNIHKG"/>
<keyword evidence="2" id="KW-0812">Transmembrane</keyword>
<keyword evidence="2" id="KW-1133">Transmembrane helix</keyword>